<feature type="compositionally biased region" description="Basic and acidic residues" evidence="1">
    <location>
        <begin position="101"/>
        <end position="130"/>
    </location>
</feature>
<reference evidence="2 3" key="1">
    <citation type="journal article" date="2014" name="Am. J. Bot.">
        <title>Genome assembly and annotation for red clover (Trifolium pratense; Fabaceae).</title>
        <authorList>
            <person name="Istvanek J."/>
            <person name="Jaros M."/>
            <person name="Krenek A."/>
            <person name="Repkova J."/>
        </authorList>
    </citation>
    <scope>NUCLEOTIDE SEQUENCE [LARGE SCALE GENOMIC DNA]</scope>
    <source>
        <strain evidence="3">cv. Tatra</strain>
        <tissue evidence="2">Young leaves</tissue>
    </source>
</reference>
<name>A0A2K3PHX1_TRIPR</name>
<dbReference type="Proteomes" id="UP000236291">
    <property type="component" value="Unassembled WGS sequence"/>
</dbReference>
<protein>
    <submittedName>
        <fullName evidence="2">Uncharacterized protein</fullName>
    </submittedName>
</protein>
<dbReference type="EMBL" id="ASHM01007188">
    <property type="protein sequence ID" value="PNY14854.1"/>
    <property type="molecule type" value="Genomic_DNA"/>
</dbReference>
<feature type="compositionally biased region" description="Acidic residues" evidence="1">
    <location>
        <begin position="59"/>
        <end position="68"/>
    </location>
</feature>
<sequence length="145" mass="16488">MNRGKDQSHTTKDSKVLRSLGMGRIKKQAFKPAYTRLPLSEKSQDKEVETIVLSSDSSSSDDTDEDYAEFLRTWEPDDEEFPRSPSSEKEESHASELSSADSKDEGTKEQEAKLAHPNWRRENRTSDLKRSTLPGPKPIPMHQPK</sequence>
<evidence type="ECO:0000313" key="3">
    <source>
        <dbReference type="Proteomes" id="UP000236291"/>
    </source>
</evidence>
<reference evidence="2 3" key="2">
    <citation type="journal article" date="2017" name="Front. Plant Sci.">
        <title>Gene Classification and Mining of Molecular Markers Useful in Red Clover (Trifolium pratense) Breeding.</title>
        <authorList>
            <person name="Istvanek J."/>
            <person name="Dluhosova J."/>
            <person name="Dluhos P."/>
            <person name="Patkova L."/>
            <person name="Nedelnik J."/>
            <person name="Repkova J."/>
        </authorList>
    </citation>
    <scope>NUCLEOTIDE SEQUENCE [LARGE SCALE GENOMIC DNA]</scope>
    <source>
        <strain evidence="3">cv. Tatra</strain>
        <tissue evidence="2">Young leaves</tissue>
    </source>
</reference>
<feature type="compositionally biased region" description="Basic and acidic residues" evidence="1">
    <location>
        <begin position="1"/>
        <end position="16"/>
    </location>
</feature>
<accession>A0A2K3PHX1</accession>
<dbReference type="AlphaFoldDB" id="A0A2K3PHX1"/>
<evidence type="ECO:0000256" key="1">
    <source>
        <dbReference type="SAM" id="MobiDB-lite"/>
    </source>
</evidence>
<feature type="region of interest" description="Disordered" evidence="1">
    <location>
        <begin position="1"/>
        <end position="145"/>
    </location>
</feature>
<organism evidence="2 3">
    <name type="scientific">Trifolium pratense</name>
    <name type="common">Red clover</name>
    <dbReference type="NCBI Taxonomy" id="57577"/>
    <lineage>
        <taxon>Eukaryota</taxon>
        <taxon>Viridiplantae</taxon>
        <taxon>Streptophyta</taxon>
        <taxon>Embryophyta</taxon>
        <taxon>Tracheophyta</taxon>
        <taxon>Spermatophyta</taxon>
        <taxon>Magnoliopsida</taxon>
        <taxon>eudicotyledons</taxon>
        <taxon>Gunneridae</taxon>
        <taxon>Pentapetalae</taxon>
        <taxon>rosids</taxon>
        <taxon>fabids</taxon>
        <taxon>Fabales</taxon>
        <taxon>Fabaceae</taxon>
        <taxon>Papilionoideae</taxon>
        <taxon>50 kb inversion clade</taxon>
        <taxon>NPAAA clade</taxon>
        <taxon>Hologalegina</taxon>
        <taxon>IRL clade</taxon>
        <taxon>Trifolieae</taxon>
        <taxon>Trifolium</taxon>
    </lineage>
</organism>
<feature type="compositionally biased region" description="Pro residues" evidence="1">
    <location>
        <begin position="135"/>
        <end position="145"/>
    </location>
</feature>
<proteinExistence type="predicted"/>
<gene>
    <name evidence="2" type="ORF">L195_g011541</name>
</gene>
<comment type="caution">
    <text evidence="2">The sequence shown here is derived from an EMBL/GenBank/DDBJ whole genome shotgun (WGS) entry which is preliminary data.</text>
</comment>
<evidence type="ECO:0000313" key="2">
    <source>
        <dbReference type="EMBL" id="PNY14854.1"/>
    </source>
</evidence>